<dbReference type="PANTHER" id="PTHR13271:SF137">
    <property type="entry name" value="SET DOMAIN-CONTAINING PROTEIN"/>
    <property type="match status" value="1"/>
</dbReference>
<dbReference type="InterPro" id="IPR050600">
    <property type="entry name" value="SETD3_SETD6_MTase"/>
</dbReference>
<dbReference type="Pfam" id="PF00856">
    <property type="entry name" value="SET"/>
    <property type="match status" value="1"/>
</dbReference>
<dbReference type="GO" id="GO:0016279">
    <property type="term" value="F:protein-lysine N-methyltransferase activity"/>
    <property type="evidence" value="ECO:0007669"/>
    <property type="project" value="InterPro"/>
</dbReference>
<dbReference type="Gene3D" id="3.90.1410.10">
    <property type="entry name" value="set domain protein methyltransferase, domain 1"/>
    <property type="match status" value="1"/>
</dbReference>
<dbReference type="CDD" id="cd19177">
    <property type="entry name" value="SET_SETD4"/>
    <property type="match status" value="1"/>
</dbReference>
<accession>A0A6A6S801</accession>
<dbReference type="AlphaFoldDB" id="A0A6A6S801"/>
<proteinExistence type="predicted"/>
<dbReference type="InterPro" id="IPR044429">
    <property type="entry name" value="SETD4_SET"/>
</dbReference>
<dbReference type="SUPFAM" id="SSF82199">
    <property type="entry name" value="SET domain"/>
    <property type="match status" value="1"/>
</dbReference>
<dbReference type="InterPro" id="IPR001214">
    <property type="entry name" value="SET_dom"/>
</dbReference>
<dbReference type="PANTHER" id="PTHR13271">
    <property type="entry name" value="UNCHARACTERIZED PUTATIVE METHYLTRANSFERASE"/>
    <property type="match status" value="1"/>
</dbReference>
<name>A0A6A6S801_9PLEO</name>
<dbReference type="PROSITE" id="PS50280">
    <property type="entry name" value="SET"/>
    <property type="match status" value="1"/>
</dbReference>
<feature type="domain" description="SET" evidence="1">
    <location>
        <begin position="21"/>
        <end position="244"/>
    </location>
</feature>
<evidence type="ECO:0000313" key="3">
    <source>
        <dbReference type="Proteomes" id="UP000799753"/>
    </source>
</evidence>
<dbReference type="OrthoDB" id="341421at2759"/>
<protein>
    <submittedName>
        <fullName evidence="2">SET domain-containing protein</fullName>
    </submittedName>
</protein>
<gene>
    <name evidence="2" type="ORF">P280DRAFT_421693</name>
</gene>
<dbReference type="Proteomes" id="UP000799753">
    <property type="component" value="Unassembled WGS sequence"/>
</dbReference>
<keyword evidence="3" id="KW-1185">Reference proteome</keyword>
<reference evidence="2" key="1">
    <citation type="journal article" date="2020" name="Stud. Mycol.">
        <title>101 Dothideomycetes genomes: a test case for predicting lifestyles and emergence of pathogens.</title>
        <authorList>
            <person name="Haridas S."/>
            <person name="Albert R."/>
            <person name="Binder M."/>
            <person name="Bloem J."/>
            <person name="Labutti K."/>
            <person name="Salamov A."/>
            <person name="Andreopoulos B."/>
            <person name="Baker S."/>
            <person name="Barry K."/>
            <person name="Bills G."/>
            <person name="Bluhm B."/>
            <person name="Cannon C."/>
            <person name="Castanera R."/>
            <person name="Culley D."/>
            <person name="Daum C."/>
            <person name="Ezra D."/>
            <person name="Gonzalez J."/>
            <person name="Henrissat B."/>
            <person name="Kuo A."/>
            <person name="Liang C."/>
            <person name="Lipzen A."/>
            <person name="Lutzoni F."/>
            <person name="Magnuson J."/>
            <person name="Mondo S."/>
            <person name="Nolan M."/>
            <person name="Ohm R."/>
            <person name="Pangilinan J."/>
            <person name="Park H.-J."/>
            <person name="Ramirez L."/>
            <person name="Alfaro M."/>
            <person name="Sun H."/>
            <person name="Tritt A."/>
            <person name="Yoshinaga Y."/>
            <person name="Zwiers L.-H."/>
            <person name="Turgeon B."/>
            <person name="Goodwin S."/>
            <person name="Spatafora J."/>
            <person name="Crous P."/>
            <person name="Grigoriev I."/>
        </authorList>
    </citation>
    <scope>NUCLEOTIDE SEQUENCE</scope>
    <source>
        <strain evidence="2">CBS 473.64</strain>
    </source>
</reference>
<organism evidence="2 3">
    <name type="scientific">Massarina eburnea CBS 473.64</name>
    <dbReference type="NCBI Taxonomy" id="1395130"/>
    <lineage>
        <taxon>Eukaryota</taxon>
        <taxon>Fungi</taxon>
        <taxon>Dikarya</taxon>
        <taxon>Ascomycota</taxon>
        <taxon>Pezizomycotina</taxon>
        <taxon>Dothideomycetes</taxon>
        <taxon>Pleosporomycetidae</taxon>
        <taxon>Pleosporales</taxon>
        <taxon>Massarineae</taxon>
        <taxon>Massarinaceae</taxon>
        <taxon>Massarina</taxon>
    </lineage>
</organism>
<evidence type="ECO:0000259" key="1">
    <source>
        <dbReference type="PROSITE" id="PS50280"/>
    </source>
</evidence>
<evidence type="ECO:0000313" key="2">
    <source>
        <dbReference type="EMBL" id="KAF2643131.1"/>
    </source>
</evidence>
<dbReference type="EMBL" id="MU006780">
    <property type="protein sequence ID" value="KAF2643131.1"/>
    <property type="molecule type" value="Genomic_DNA"/>
</dbReference>
<sequence>MAAALDPGEEHTRFIEWAQSNGVTIDGVAPAKFVDRGMGIVAAKDLKKGDRLVHVRNGSLIQVTQPSILALKFLPKTSIHARIAAYLALSYDDKSSRNRLWQEIWPSQEDFKSILPIHWPKELQDLLPNAANVVLKNQRANLERDWLAINSQFPSITKQLLTYTWLIVNTRTFYWEYPDLPKASPRLPKKRSQFTVDDCYAMCPFMDYFNHTDVGCDPTSDAKGYSVTADRDYKAGEEVYVSYGSHTNDFLLVEYGFILDSNKCDSIALDHLILPQLSSSQTQVLKEDGFYGNYTLSPAVSASSSTTPICHRTQAVLRLLTLPGRRYSAFISGTDEGLADQGRVNEYLVSLLIKYSRQIMEIREEVEALKGYKDQKDTLLKRWKQIDVIVKAAVKELGG</sequence>
<dbReference type="InterPro" id="IPR046341">
    <property type="entry name" value="SET_dom_sf"/>
</dbReference>